<dbReference type="Proteomes" id="UP000790709">
    <property type="component" value="Unassembled WGS sequence"/>
</dbReference>
<name>A0ACB8AY92_9AGAM</name>
<organism evidence="1 2">
    <name type="scientific">Leucogyrophana mollusca</name>
    <dbReference type="NCBI Taxonomy" id="85980"/>
    <lineage>
        <taxon>Eukaryota</taxon>
        <taxon>Fungi</taxon>
        <taxon>Dikarya</taxon>
        <taxon>Basidiomycota</taxon>
        <taxon>Agaricomycotina</taxon>
        <taxon>Agaricomycetes</taxon>
        <taxon>Agaricomycetidae</taxon>
        <taxon>Boletales</taxon>
        <taxon>Boletales incertae sedis</taxon>
        <taxon>Leucogyrophana</taxon>
    </lineage>
</organism>
<feature type="non-terminal residue" evidence="1">
    <location>
        <position position="1"/>
    </location>
</feature>
<evidence type="ECO:0000313" key="1">
    <source>
        <dbReference type="EMBL" id="KAH7917944.1"/>
    </source>
</evidence>
<gene>
    <name evidence="1" type="ORF">BV22DRAFT_980343</name>
</gene>
<feature type="non-terminal residue" evidence="1">
    <location>
        <position position="74"/>
    </location>
</feature>
<evidence type="ECO:0000313" key="2">
    <source>
        <dbReference type="Proteomes" id="UP000790709"/>
    </source>
</evidence>
<keyword evidence="2" id="KW-1185">Reference proteome</keyword>
<accession>A0ACB8AY92</accession>
<dbReference type="EMBL" id="MU266893">
    <property type="protein sequence ID" value="KAH7917944.1"/>
    <property type="molecule type" value="Genomic_DNA"/>
</dbReference>
<proteinExistence type="predicted"/>
<reference evidence="1" key="1">
    <citation type="journal article" date="2021" name="New Phytol.">
        <title>Evolutionary innovations through gain and loss of genes in the ectomycorrhizal Boletales.</title>
        <authorList>
            <person name="Wu G."/>
            <person name="Miyauchi S."/>
            <person name="Morin E."/>
            <person name="Kuo A."/>
            <person name="Drula E."/>
            <person name="Varga T."/>
            <person name="Kohler A."/>
            <person name="Feng B."/>
            <person name="Cao Y."/>
            <person name="Lipzen A."/>
            <person name="Daum C."/>
            <person name="Hundley H."/>
            <person name="Pangilinan J."/>
            <person name="Johnson J."/>
            <person name="Barry K."/>
            <person name="LaButti K."/>
            <person name="Ng V."/>
            <person name="Ahrendt S."/>
            <person name="Min B."/>
            <person name="Choi I.G."/>
            <person name="Park H."/>
            <person name="Plett J.M."/>
            <person name="Magnuson J."/>
            <person name="Spatafora J.W."/>
            <person name="Nagy L.G."/>
            <person name="Henrissat B."/>
            <person name="Grigoriev I.V."/>
            <person name="Yang Z.L."/>
            <person name="Xu J."/>
            <person name="Martin F.M."/>
        </authorList>
    </citation>
    <scope>NUCLEOTIDE SEQUENCE</scope>
    <source>
        <strain evidence="1">KUC20120723A-06</strain>
    </source>
</reference>
<protein>
    <submittedName>
        <fullName evidence="1">Uncharacterized protein</fullName>
    </submittedName>
</protein>
<comment type="caution">
    <text evidence="1">The sequence shown here is derived from an EMBL/GenBank/DDBJ whole genome shotgun (WGS) entry which is preliminary data.</text>
</comment>
<sequence>DNGPTFVKALAHLKGRYPVKHIRISGYNSRANGLVERPHFDIRQALYKACDGEQSKWHTVFQSVIWVDRVTVRK</sequence>